<dbReference type="Proteomes" id="UP000626844">
    <property type="component" value="Unassembled WGS sequence"/>
</dbReference>
<comment type="caution">
    <text evidence="2">The sequence shown here is derived from an EMBL/GenBank/DDBJ whole genome shotgun (WGS) entry which is preliminary data.</text>
</comment>
<proteinExistence type="predicted"/>
<dbReference type="GO" id="GO:0016301">
    <property type="term" value="F:kinase activity"/>
    <property type="evidence" value="ECO:0007669"/>
    <property type="project" value="TreeGrafter"/>
</dbReference>
<dbReference type="SUPFAM" id="SSF141530">
    <property type="entry name" value="PTSIIA/GutA-like"/>
    <property type="match status" value="1"/>
</dbReference>
<dbReference type="AlphaFoldDB" id="A0A926NT74"/>
<dbReference type="Pfam" id="PF03829">
    <property type="entry name" value="PTSIIA_gutA"/>
    <property type="match status" value="1"/>
</dbReference>
<accession>A0A926NT74</accession>
<dbReference type="PROSITE" id="PS51097">
    <property type="entry name" value="PTS_EIIA_TYPE_5"/>
    <property type="match status" value="1"/>
</dbReference>
<keyword evidence="3" id="KW-1185">Reference proteome</keyword>
<dbReference type="EMBL" id="JACXAI010000059">
    <property type="protein sequence ID" value="MBD1383496.1"/>
    <property type="molecule type" value="Genomic_DNA"/>
</dbReference>
<dbReference type="GO" id="GO:0008982">
    <property type="term" value="F:protein-N(PI)-phosphohistidine-sugar phosphotransferase activity"/>
    <property type="evidence" value="ECO:0007669"/>
    <property type="project" value="InterPro"/>
</dbReference>
<dbReference type="Gene3D" id="2.40.33.40">
    <property type="entry name" value="Phosphotransferase system, glucitol/sorbitol-specific IIA component"/>
    <property type="match status" value="1"/>
</dbReference>
<dbReference type="PANTHER" id="PTHR40398">
    <property type="entry name" value="PTS SYSTEM GLUCITOL/SORBITOL-SPECIFIC EIIA COMPONENT"/>
    <property type="match status" value="1"/>
</dbReference>
<organism evidence="2 3">
    <name type="scientific">Metabacillus arenae</name>
    <dbReference type="NCBI Taxonomy" id="2771434"/>
    <lineage>
        <taxon>Bacteria</taxon>
        <taxon>Bacillati</taxon>
        <taxon>Bacillota</taxon>
        <taxon>Bacilli</taxon>
        <taxon>Bacillales</taxon>
        <taxon>Bacillaceae</taxon>
        <taxon>Metabacillus</taxon>
    </lineage>
</organism>
<dbReference type="PANTHER" id="PTHR40398:SF1">
    <property type="entry name" value="PTS SYSTEM GLUCITOL_SORBITOL-SPECIFIC EIIA COMPONENT"/>
    <property type="match status" value="1"/>
</dbReference>
<evidence type="ECO:0000313" key="3">
    <source>
        <dbReference type="Proteomes" id="UP000626844"/>
    </source>
</evidence>
<feature type="modified residue" description="Phosphohistidine; by HPr" evidence="1">
    <location>
        <position position="40"/>
    </location>
</feature>
<dbReference type="GO" id="GO:0005737">
    <property type="term" value="C:cytoplasm"/>
    <property type="evidence" value="ECO:0007669"/>
    <property type="project" value="InterPro"/>
</dbReference>
<evidence type="ECO:0000256" key="1">
    <source>
        <dbReference type="PROSITE-ProRule" id="PRU00420"/>
    </source>
</evidence>
<dbReference type="GO" id="GO:0009401">
    <property type="term" value="P:phosphoenolpyruvate-dependent sugar phosphotransferase system"/>
    <property type="evidence" value="ECO:0007669"/>
    <property type="project" value="InterPro"/>
</dbReference>
<name>A0A926NT74_9BACI</name>
<dbReference type="InterPro" id="IPR036665">
    <property type="entry name" value="PTS_IIA_glucitol/sorbitol_sf"/>
</dbReference>
<evidence type="ECO:0000313" key="2">
    <source>
        <dbReference type="EMBL" id="MBD1383496.1"/>
    </source>
</evidence>
<reference evidence="2" key="1">
    <citation type="submission" date="2020-09" db="EMBL/GenBank/DDBJ databases">
        <title>A novel bacterium of genus Bacillus, isolated from South China Sea.</title>
        <authorList>
            <person name="Huang H."/>
            <person name="Mo K."/>
            <person name="Hu Y."/>
        </authorList>
    </citation>
    <scope>NUCLEOTIDE SEQUENCE</scope>
    <source>
        <strain evidence="2">IB182487</strain>
    </source>
</reference>
<sequence length="119" mass="13184">MIKTKITEIGPIVPEFKEENLLILFGSAAPPELKDISIVHEMERQPDQALVEGGTLEIGNNVYRIEKVGALANKNFEELGHLSIYFKDDTSVELLPGAILVTPGVYPTFEKDDEIVFGK</sequence>
<dbReference type="RefSeq" id="WP_191162721.1">
    <property type="nucleotide sequence ID" value="NZ_JACXAI010000059.1"/>
</dbReference>
<gene>
    <name evidence="2" type="ORF">IC621_25280</name>
</gene>
<protein>
    <submittedName>
        <fullName evidence="2">PTS glucitol/sorbitol transporter subunit IIA</fullName>
    </submittedName>
</protein>
<dbReference type="InterPro" id="IPR004716">
    <property type="entry name" value="PTS_IIA_glucitol/sorbitol-sp"/>
</dbReference>